<gene>
    <name evidence="1" type="ORF">SCF082_LOCUS10791</name>
</gene>
<dbReference type="Proteomes" id="UP001642464">
    <property type="component" value="Unassembled WGS sequence"/>
</dbReference>
<reference evidence="1 2" key="1">
    <citation type="submission" date="2024-02" db="EMBL/GenBank/DDBJ databases">
        <authorList>
            <person name="Chen Y."/>
            <person name="Shah S."/>
            <person name="Dougan E. K."/>
            <person name="Thang M."/>
            <person name="Chan C."/>
        </authorList>
    </citation>
    <scope>NUCLEOTIDE SEQUENCE [LARGE SCALE GENOMIC DNA]</scope>
</reference>
<evidence type="ECO:0000313" key="1">
    <source>
        <dbReference type="EMBL" id="CAK9010713.1"/>
    </source>
</evidence>
<keyword evidence="2" id="KW-1185">Reference proteome</keyword>
<protein>
    <submittedName>
        <fullName evidence="1">RNA-binding protein Luc7-like 1</fullName>
    </submittedName>
</protein>
<sequence length="341" mass="39218">MSSSSSYSSSSSGAAGTLVRPFLVPDDARRELRKALKEHSLPLERRHGYVRPCPLLPSGRQCILKDLGECGDTKCGNYRLGKYAAVRPDFLQFCVEHIKRQLHQRHELVYCSLGSGQLLFDWELLERLTQKEKLRIRAIHLIDTAYGGEKFRKSAARAQRLFAGWFQECAWEKDGQGPCPVRSFLSAKEFQRWSSQQGEQVDILMDCDAVSARKPIDVDLFRQSVLSAGGLCLVLSNPAKRICIRKSKKRKDLKELVRQIYRNEVWQEPREDAHGSKRRSKRSSEKRSEQRSARSRTRERERHAAKGEENLWQVGVLQEFAVLELLYGTVLVQCSLERWKV</sequence>
<name>A0ABP0J8Z7_9DINO</name>
<accession>A0ABP0J8Z7</accession>
<evidence type="ECO:0000313" key="2">
    <source>
        <dbReference type="Proteomes" id="UP001642464"/>
    </source>
</evidence>
<dbReference type="EMBL" id="CAXAMM010006335">
    <property type="protein sequence ID" value="CAK9010713.1"/>
    <property type="molecule type" value="Genomic_DNA"/>
</dbReference>
<proteinExistence type="predicted"/>
<comment type="caution">
    <text evidence="1">The sequence shown here is derived from an EMBL/GenBank/DDBJ whole genome shotgun (WGS) entry which is preliminary data.</text>
</comment>
<organism evidence="1 2">
    <name type="scientific">Durusdinium trenchii</name>
    <dbReference type="NCBI Taxonomy" id="1381693"/>
    <lineage>
        <taxon>Eukaryota</taxon>
        <taxon>Sar</taxon>
        <taxon>Alveolata</taxon>
        <taxon>Dinophyceae</taxon>
        <taxon>Suessiales</taxon>
        <taxon>Symbiodiniaceae</taxon>
        <taxon>Durusdinium</taxon>
    </lineage>
</organism>